<dbReference type="AlphaFoldDB" id="A0A4R1QSE9"/>
<gene>
    <name evidence="2" type="ORF">EDD76_11388</name>
</gene>
<keyword evidence="1" id="KW-1133">Transmembrane helix</keyword>
<evidence type="ECO:0000313" key="2">
    <source>
        <dbReference type="EMBL" id="TCL55951.1"/>
    </source>
</evidence>
<reference evidence="2 3" key="1">
    <citation type="submission" date="2019-03" db="EMBL/GenBank/DDBJ databases">
        <title>Genomic Encyclopedia of Type Strains, Phase IV (KMG-IV): sequencing the most valuable type-strain genomes for metagenomic binning, comparative biology and taxonomic classification.</title>
        <authorList>
            <person name="Goeker M."/>
        </authorList>
    </citation>
    <scope>NUCLEOTIDE SEQUENCE [LARGE SCALE GENOMIC DNA]</scope>
    <source>
        <strain evidence="2 3">DSM 100556</strain>
    </source>
</reference>
<dbReference type="RefSeq" id="WP_031389431.1">
    <property type="nucleotide sequence ID" value="NZ_JPNB01000001.1"/>
</dbReference>
<accession>A0A4R1QSE9</accession>
<organism evidence="2 3">
    <name type="scientific">Kineothrix alysoides</name>
    <dbReference type="NCBI Taxonomy" id="1469948"/>
    <lineage>
        <taxon>Bacteria</taxon>
        <taxon>Bacillati</taxon>
        <taxon>Bacillota</taxon>
        <taxon>Clostridia</taxon>
        <taxon>Lachnospirales</taxon>
        <taxon>Lachnospiraceae</taxon>
        <taxon>Kineothrix</taxon>
    </lineage>
</organism>
<keyword evidence="1" id="KW-0472">Membrane</keyword>
<comment type="caution">
    <text evidence="2">The sequence shown here is derived from an EMBL/GenBank/DDBJ whole genome shotgun (WGS) entry which is preliminary data.</text>
</comment>
<sequence>MEEFTVKEQKTSYVVGGFIICSAIFLLVTEILFHTETIPMWIYLMILAVFLSGVLLCMEGRNRRLEVKGERLFYVNLLRRRKEFNLRDIGFANAAWDVKRGQDYLRLYDKSGKKICGLAFRMKNAYSFFVYLYDNGITIDTTKDTGVALAEVIAQQQVEIGDIAKLTEKIYGEITLQLKEWLEKNRKLDAQFQYGFAEYASAGIEKGKIPLGYSCVLEIYVKKEGSFVKDRKGKLVSMDFPVIYMRRSGAVSDKYKLCYNKDYSRKVAEALEILAQYLPRRKFMLSESGISHNLKNIVEK</sequence>
<dbReference type="STRING" id="1469948.GCA_000732725_00674"/>
<proteinExistence type="predicted"/>
<feature type="transmembrane region" description="Helical" evidence="1">
    <location>
        <begin position="12"/>
        <end position="34"/>
    </location>
</feature>
<protein>
    <submittedName>
        <fullName evidence="2">Uncharacterized protein</fullName>
    </submittedName>
</protein>
<keyword evidence="1" id="KW-0812">Transmembrane</keyword>
<dbReference type="EMBL" id="SLUO01000013">
    <property type="protein sequence ID" value="TCL55951.1"/>
    <property type="molecule type" value="Genomic_DNA"/>
</dbReference>
<keyword evidence="3" id="KW-1185">Reference proteome</keyword>
<dbReference type="OrthoDB" id="2043759at2"/>
<dbReference type="Proteomes" id="UP000295718">
    <property type="component" value="Unassembled WGS sequence"/>
</dbReference>
<evidence type="ECO:0000256" key="1">
    <source>
        <dbReference type="SAM" id="Phobius"/>
    </source>
</evidence>
<evidence type="ECO:0000313" key="3">
    <source>
        <dbReference type="Proteomes" id="UP000295718"/>
    </source>
</evidence>
<feature type="transmembrane region" description="Helical" evidence="1">
    <location>
        <begin position="40"/>
        <end position="58"/>
    </location>
</feature>
<name>A0A4R1QSE9_9FIRM</name>